<evidence type="ECO:0000313" key="7">
    <source>
        <dbReference type="EMBL" id="EET85085.1"/>
    </source>
</evidence>
<keyword evidence="4 6" id="KW-1133">Transmembrane helix</keyword>
<feature type="transmembrane region" description="Helical" evidence="6">
    <location>
        <begin position="412"/>
        <end position="433"/>
    </location>
</feature>
<dbReference type="CDD" id="cd13124">
    <property type="entry name" value="MATE_SpoVB_like"/>
    <property type="match status" value="1"/>
</dbReference>
<feature type="transmembrane region" description="Helical" evidence="6">
    <location>
        <begin position="490"/>
        <end position="510"/>
    </location>
</feature>
<comment type="caution">
    <text evidence="7">The sequence shown here is derived from an EMBL/GenBank/DDBJ whole genome shotgun (WGS) entry which is preliminary data.</text>
</comment>
<keyword evidence="3 6" id="KW-0812">Transmembrane</keyword>
<dbReference type="PIRSF" id="PIRSF038958">
    <property type="entry name" value="PG_synth_SpoVB"/>
    <property type="match status" value="1"/>
</dbReference>
<keyword evidence="2" id="KW-1003">Cell membrane</keyword>
<evidence type="ECO:0000256" key="1">
    <source>
        <dbReference type="ARBA" id="ARBA00004651"/>
    </source>
</evidence>
<dbReference type="InterPro" id="IPR050833">
    <property type="entry name" value="Poly_Biosynth_Transport"/>
</dbReference>
<evidence type="ECO:0000256" key="5">
    <source>
        <dbReference type="ARBA" id="ARBA00023136"/>
    </source>
</evidence>
<evidence type="ECO:0000256" key="3">
    <source>
        <dbReference type="ARBA" id="ARBA00022692"/>
    </source>
</evidence>
<gene>
    <name evidence="7" type="ORF">CcarbDRAFT_4470</name>
</gene>
<feature type="transmembrane region" description="Helical" evidence="6">
    <location>
        <begin position="323"/>
        <end position="346"/>
    </location>
</feature>
<feature type="transmembrane region" description="Helical" evidence="6">
    <location>
        <begin position="385"/>
        <end position="406"/>
    </location>
</feature>
<feature type="transmembrane region" description="Helical" evidence="6">
    <location>
        <begin position="119"/>
        <end position="139"/>
    </location>
</feature>
<dbReference type="RefSeq" id="WP_007063355.1">
    <property type="nucleotide sequence ID" value="NZ_ACVI01000110.1"/>
</dbReference>
<feature type="transmembrane region" description="Helical" evidence="6">
    <location>
        <begin position="185"/>
        <end position="205"/>
    </location>
</feature>
<dbReference type="InterPro" id="IPR024923">
    <property type="entry name" value="PG_synth_SpoVB"/>
</dbReference>
<feature type="transmembrane region" description="Helical" evidence="6">
    <location>
        <begin position="358"/>
        <end position="378"/>
    </location>
</feature>
<proteinExistence type="predicted"/>
<dbReference type="STRING" id="536227.Ccar_02540"/>
<evidence type="ECO:0000256" key="4">
    <source>
        <dbReference type="ARBA" id="ARBA00022989"/>
    </source>
</evidence>
<evidence type="ECO:0000256" key="6">
    <source>
        <dbReference type="SAM" id="Phobius"/>
    </source>
</evidence>
<sequence>MKEQSTTKGFAILSAAGMMVKVLSLLYIPFLIMIIGGEGYGIYGATYQVYTFIFVITNSGIPVAISKLISELTAVGNYKDAVKSFKIARFILVILGILMSLVLLIFANPLAELVKFNKAYLSLLTLSPAILFTSVASAYRGYFQGRANMTPTALSQVIEQIMNIIFSLGFAVYFMKFGLEAGCAGATIGTSVGALISAVFLMYYYESNRRFKVPKGYINEEVRRFTTKQLLRKIVKYGVPITICVGMTYAGNLVDVYNTKSRLMVGGITEVNASILYGYLVKYQSLLNVPIAIISSLSAAILPAISSAIAVKDKKLARNKINYSFRLCFLIAVPCAVGLASLSTPIYDMLKFRGGEFIMAYGSVVLVLMAIMQIQTTILQGIGKLFTATLYSVIGIVFKITSNYFLIAMPKINILGAVGGSIIGFAIPIVLNHRIIKKSLNLKLSLWIHSIKPIIASAVMGALSFGTYYILSLVLGFIHKGYVTNTIATVIAIGVGGLTYGFGLVILGGIRRDDLNLMPSKLTRLIPQFVLNKMR</sequence>
<comment type="subcellular location">
    <subcellularLocation>
        <location evidence="1">Cell membrane</location>
        <topology evidence="1">Multi-pass membrane protein</topology>
    </subcellularLocation>
</comment>
<dbReference type="AlphaFoldDB" id="C6Q0A3"/>
<feature type="transmembrane region" description="Helical" evidence="6">
    <location>
        <begin position="289"/>
        <end position="311"/>
    </location>
</feature>
<dbReference type="OrthoDB" id="9775950at2"/>
<organism evidence="7 8">
    <name type="scientific">Clostridium carboxidivorans P7</name>
    <dbReference type="NCBI Taxonomy" id="536227"/>
    <lineage>
        <taxon>Bacteria</taxon>
        <taxon>Bacillati</taxon>
        <taxon>Bacillota</taxon>
        <taxon>Clostridia</taxon>
        <taxon>Eubacteriales</taxon>
        <taxon>Clostridiaceae</taxon>
        <taxon>Clostridium</taxon>
    </lineage>
</organism>
<dbReference type="eggNOG" id="COG2244">
    <property type="taxonomic scope" value="Bacteria"/>
</dbReference>
<dbReference type="Pfam" id="PF01943">
    <property type="entry name" value="Polysacc_synt"/>
    <property type="match status" value="1"/>
</dbReference>
<feature type="transmembrane region" description="Helical" evidence="6">
    <location>
        <begin position="454"/>
        <end position="478"/>
    </location>
</feature>
<dbReference type="PANTHER" id="PTHR30250">
    <property type="entry name" value="PST FAMILY PREDICTED COLANIC ACID TRANSPORTER"/>
    <property type="match status" value="1"/>
</dbReference>
<keyword evidence="8" id="KW-1185">Reference proteome</keyword>
<dbReference type="GO" id="GO:0005886">
    <property type="term" value="C:plasma membrane"/>
    <property type="evidence" value="ECO:0007669"/>
    <property type="project" value="UniProtKB-SubCell"/>
</dbReference>
<dbReference type="PATRIC" id="fig|536227.13.peg.538"/>
<keyword evidence="5 6" id="KW-0472">Membrane</keyword>
<feature type="transmembrane region" description="Helical" evidence="6">
    <location>
        <begin position="87"/>
        <end position="107"/>
    </location>
</feature>
<feature type="transmembrane region" description="Helical" evidence="6">
    <location>
        <begin position="160"/>
        <end position="179"/>
    </location>
</feature>
<evidence type="ECO:0000313" key="8">
    <source>
        <dbReference type="Proteomes" id="UP000004198"/>
    </source>
</evidence>
<dbReference type="PANTHER" id="PTHR30250:SF21">
    <property type="entry name" value="LIPID II FLIPPASE MURJ"/>
    <property type="match status" value="1"/>
</dbReference>
<dbReference type="InterPro" id="IPR002797">
    <property type="entry name" value="Polysacc_synth"/>
</dbReference>
<protein>
    <submittedName>
        <fullName evidence="7">Polysaccharide biosynthesis protein</fullName>
    </submittedName>
</protein>
<name>C6Q0A3_9CLOT</name>
<feature type="transmembrane region" description="Helical" evidence="6">
    <location>
        <begin position="234"/>
        <end position="254"/>
    </location>
</feature>
<dbReference type="Proteomes" id="UP000004198">
    <property type="component" value="Unassembled WGS sequence"/>
</dbReference>
<reference evidence="7 8" key="1">
    <citation type="submission" date="2009-06" db="EMBL/GenBank/DDBJ databases">
        <title>The draft genome of Clostridium carboxidivorans P7.</title>
        <authorList>
            <consortium name="US DOE Joint Genome Institute (JGI-PGF)"/>
            <person name="Lucas S."/>
            <person name="Copeland A."/>
            <person name="Lapidus A."/>
            <person name="Glavina del Rio T."/>
            <person name="Tice H."/>
            <person name="Bruce D."/>
            <person name="Goodwin L."/>
            <person name="Pitluck S."/>
            <person name="Larimer F."/>
            <person name="Land M.L."/>
            <person name="Hauser L."/>
            <person name="Hemme C.L."/>
        </authorList>
    </citation>
    <scope>NUCLEOTIDE SEQUENCE [LARGE SCALE GENOMIC DNA]</scope>
    <source>
        <strain evidence="7 8">P7</strain>
    </source>
</reference>
<dbReference type="KEGG" id="cck:Ccar_02540"/>
<accession>C6Q0A3</accession>
<feature type="transmembrane region" description="Helical" evidence="6">
    <location>
        <begin position="12"/>
        <end position="35"/>
    </location>
</feature>
<evidence type="ECO:0000256" key="2">
    <source>
        <dbReference type="ARBA" id="ARBA00022475"/>
    </source>
</evidence>
<feature type="transmembrane region" description="Helical" evidence="6">
    <location>
        <begin position="47"/>
        <end position="66"/>
    </location>
</feature>
<dbReference type="EMBL" id="ACVI01000110">
    <property type="protein sequence ID" value="EET85085.1"/>
    <property type="molecule type" value="Genomic_DNA"/>
</dbReference>